<dbReference type="PANTHER" id="PTHR37299">
    <property type="entry name" value="TRANSCRIPTIONAL REGULATOR-RELATED"/>
    <property type="match status" value="1"/>
</dbReference>
<dbReference type="PROSITE" id="PS50110">
    <property type="entry name" value="RESPONSE_REGULATORY"/>
    <property type="match status" value="1"/>
</dbReference>
<evidence type="ECO:0000256" key="1">
    <source>
        <dbReference type="ARBA" id="ARBA00023012"/>
    </source>
</evidence>
<dbReference type="InterPro" id="IPR007492">
    <property type="entry name" value="LytTR_DNA-bd_dom"/>
</dbReference>
<evidence type="ECO:0000259" key="6">
    <source>
        <dbReference type="PROSITE" id="PS50110"/>
    </source>
</evidence>
<organism evidence="8 9">
    <name type="scientific">Enterovibrio norvegicus FF-454</name>
    <dbReference type="NCBI Taxonomy" id="1185651"/>
    <lineage>
        <taxon>Bacteria</taxon>
        <taxon>Pseudomonadati</taxon>
        <taxon>Pseudomonadota</taxon>
        <taxon>Gammaproteobacteria</taxon>
        <taxon>Vibrionales</taxon>
        <taxon>Vibrionaceae</taxon>
        <taxon>Enterovibrio</taxon>
    </lineage>
</organism>
<evidence type="ECO:0000256" key="2">
    <source>
        <dbReference type="ARBA" id="ARBA00023015"/>
    </source>
</evidence>
<sequence length="249" mass="28459">MRALIADDEPLLRHHLSKLLSELSTSIEVVASVKDGIEAVDKIIQLKPDVVFLDIRMPGLDGLDVASAINKLDVLPRIVFVTAYDHYAIEAFEKGAIDYLVKPIDESRLQKTCERLESQLEQNLNRDDLIQLLTQTQVKRESPLTWLKVAKGEDIHLIHVDDVEYFKAEDKYVTVVTQDSEYIIRTPLKSLYKSLCSDTFWQIHRSIIVKVASINRVSRDITGRMVVEMTNDNRKLPVSRNANALFKQM</sequence>
<dbReference type="SUPFAM" id="SSF52172">
    <property type="entry name" value="CheY-like"/>
    <property type="match status" value="1"/>
</dbReference>
<dbReference type="Proteomes" id="UP000095039">
    <property type="component" value="Unassembled WGS sequence"/>
</dbReference>
<dbReference type="PROSITE" id="PS50930">
    <property type="entry name" value="HTH_LYTTR"/>
    <property type="match status" value="1"/>
</dbReference>
<dbReference type="EMBL" id="AJWN02000043">
    <property type="protein sequence ID" value="OEE61809.1"/>
    <property type="molecule type" value="Genomic_DNA"/>
</dbReference>
<keyword evidence="1" id="KW-0902">Two-component regulatory system</keyword>
<dbReference type="InterPro" id="IPR046947">
    <property type="entry name" value="LytR-like"/>
</dbReference>
<evidence type="ECO:0000313" key="9">
    <source>
        <dbReference type="Proteomes" id="UP000095039"/>
    </source>
</evidence>
<keyword evidence="3 8" id="KW-0238">DNA-binding</keyword>
<evidence type="ECO:0000313" key="8">
    <source>
        <dbReference type="EMBL" id="OEE61809.1"/>
    </source>
</evidence>
<evidence type="ECO:0000256" key="3">
    <source>
        <dbReference type="ARBA" id="ARBA00023125"/>
    </source>
</evidence>
<dbReference type="RefSeq" id="WP_016960413.1">
    <property type="nucleotide sequence ID" value="NZ_AJWN02000043.1"/>
</dbReference>
<dbReference type="Gene3D" id="2.40.50.1020">
    <property type="entry name" value="LytTr DNA-binding domain"/>
    <property type="match status" value="1"/>
</dbReference>
<evidence type="ECO:0000259" key="7">
    <source>
        <dbReference type="PROSITE" id="PS50930"/>
    </source>
</evidence>
<protein>
    <submittedName>
        <fullName evidence="8">DNA-binding response regulator</fullName>
    </submittedName>
</protein>
<feature type="domain" description="HTH LytTR-type" evidence="7">
    <location>
        <begin position="147"/>
        <end position="249"/>
    </location>
</feature>
<keyword evidence="4" id="KW-0804">Transcription</keyword>
<dbReference type="SMART" id="SM00448">
    <property type="entry name" value="REC"/>
    <property type="match status" value="1"/>
</dbReference>
<reference evidence="8 9" key="1">
    <citation type="journal article" date="2012" name="Science">
        <title>Ecological populations of bacteria act as socially cohesive units of antibiotic production and resistance.</title>
        <authorList>
            <person name="Cordero O.X."/>
            <person name="Wildschutte H."/>
            <person name="Kirkup B."/>
            <person name="Proehl S."/>
            <person name="Ngo L."/>
            <person name="Hussain F."/>
            <person name="Le Roux F."/>
            <person name="Mincer T."/>
            <person name="Polz M.F."/>
        </authorList>
    </citation>
    <scope>NUCLEOTIDE SEQUENCE [LARGE SCALE GENOMIC DNA]</scope>
    <source>
        <strain evidence="8 9">FF-454</strain>
    </source>
</reference>
<dbReference type="InterPro" id="IPR011006">
    <property type="entry name" value="CheY-like_superfamily"/>
</dbReference>
<dbReference type="Pfam" id="PF00072">
    <property type="entry name" value="Response_reg"/>
    <property type="match status" value="1"/>
</dbReference>
<dbReference type="FunFam" id="3.40.50.2300:FF:000051">
    <property type="entry name" value="Two-component response regulator yehT"/>
    <property type="match status" value="1"/>
</dbReference>
<dbReference type="PANTHER" id="PTHR37299:SF1">
    <property type="entry name" value="STAGE 0 SPORULATION PROTEIN A HOMOLOG"/>
    <property type="match status" value="1"/>
</dbReference>
<evidence type="ECO:0000256" key="4">
    <source>
        <dbReference type="ARBA" id="ARBA00023163"/>
    </source>
</evidence>
<feature type="modified residue" description="4-aspartylphosphate" evidence="5">
    <location>
        <position position="54"/>
    </location>
</feature>
<keyword evidence="5" id="KW-0597">Phosphoprotein</keyword>
<keyword evidence="2" id="KW-0805">Transcription regulation</keyword>
<dbReference type="AlphaFoldDB" id="A0A1E5C8L5"/>
<dbReference type="SMART" id="SM00850">
    <property type="entry name" value="LytTR"/>
    <property type="match status" value="1"/>
</dbReference>
<proteinExistence type="predicted"/>
<feature type="domain" description="Response regulatory" evidence="6">
    <location>
        <begin position="2"/>
        <end position="117"/>
    </location>
</feature>
<evidence type="ECO:0000256" key="5">
    <source>
        <dbReference type="PROSITE-ProRule" id="PRU00169"/>
    </source>
</evidence>
<dbReference type="GO" id="GO:0003677">
    <property type="term" value="F:DNA binding"/>
    <property type="evidence" value="ECO:0007669"/>
    <property type="project" value="UniProtKB-KW"/>
</dbReference>
<dbReference type="GO" id="GO:0000156">
    <property type="term" value="F:phosphorelay response regulator activity"/>
    <property type="evidence" value="ECO:0007669"/>
    <property type="project" value="InterPro"/>
</dbReference>
<dbReference type="CDD" id="cd17532">
    <property type="entry name" value="REC_LytTR_AlgR-like"/>
    <property type="match status" value="1"/>
</dbReference>
<accession>A0A1E5C8L5</accession>
<comment type="caution">
    <text evidence="8">The sequence shown here is derived from an EMBL/GenBank/DDBJ whole genome shotgun (WGS) entry which is preliminary data.</text>
</comment>
<dbReference type="InterPro" id="IPR001789">
    <property type="entry name" value="Sig_transdc_resp-reg_receiver"/>
</dbReference>
<dbReference type="Gene3D" id="3.40.50.2300">
    <property type="match status" value="1"/>
</dbReference>
<keyword evidence="9" id="KW-1185">Reference proteome</keyword>
<name>A0A1E5C8L5_9GAMM</name>
<dbReference type="Pfam" id="PF04397">
    <property type="entry name" value="LytTR"/>
    <property type="match status" value="1"/>
</dbReference>
<gene>
    <name evidence="8" type="ORF">A1OK_08605</name>
</gene>